<proteinExistence type="predicted"/>
<accession>A0A6A4QRG4</accession>
<evidence type="ECO:0000313" key="1">
    <source>
        <dbReference type="EMBL" id="KAE9617355.1"/>
    </source>
</evidence>
<organism evidence="1 2">
    <name type="scientific">Lupinus albus</name>
    <name type="common">White lupine</name>
    <name type="synonym">Lupinus termis</name>
    <dbReference type="NCBI Taxonomy" id="3870"/>
    <lineage>
        <taxon>Eukaryota</taxon>
        <taxon>Viridiplantae</taxon>
        <taxon>Streptophyta</taxon>
        <taxon>Embryophyta</taxon>
        <taxon>Tracheophyta</taxon>
        <taxon>Spermatophyta</taxon>
        <taxon>Magnoliopsida</taxon>
        <taxon>eudicotyledons</taxon>
        <taxon>Gunneridae</taxon>
        <taxon>Pentapetalae</taxon>
        <taxon>rosids</taxon>
        <taxon>fabids</taxon>
        <taxon>Fabales</taxon>
        <taxon>Fabaceae</taxon>
        <taxon>Papilionoideae</taxon>
        <taxon>50 kb inversion clade</taxon>
        <taxon>genistoids sensu lato</taxon>
        <taxon>core genistoids</taxon>
        <taxon>Genisteae</taxon>
        <taxon>Lupinus</taxon>
    </lineage>
</organism>
<protein>
    <submittedName>
        <fullName evidence="1">Uncharacterized protein</fullName>
    </submittedName>
</protein>
<gene>
    <name evidence="1" type="ORF">Lalb_Chr03g0034481</name>
</gene>
<dbReference type="EMBL" id="WOCE01000003">
    <property type="protein sequence ID" value="KAE9617355.1"/>
    <property type="molecule type" value="Genomic_DNA"/>
</dbReference>
<name>A0A6A4QRG4_LUPAL</name>
<dbReference type="AlphaFoldDB" id="A0A6A4QRG4"/>
<reference evidence="2" key="1">
    <citation type="journal article" date="2020" name="Nat. Commun.">
        <title>Genome sequence of the cluster root forming white lupin.</title>
        <authorList>
            <person name="Hufnagel B."/>
            <person name="Marques A."/>
            <person name="Soriano A."/>
            <person name="Marques L."/>
            <person name="Divol F."/>
            <person name="Doumas P."/>
            <person name="Sallet E."/>
            <person name="Mancinotti D."/>
            <person name="Carrere S."/>
            <person name="Marande W."/>
            <person name="Arribat S."/>
            <person name="Keller J."/>
            <person name="Huneau C."/>
            <person name="Blein T."/>
            <person name="Aime D."/>
            <person name="Laguerre M."/>
            <person name="Taylor J."/>
            <person name="Schubert V."/>
            <person name="Nelson M."/>
            <person name="Geu-Flores F."/>
            <person name="Crespi M."/>
            <person name="Gallardo-Guerrero K."/>
            <person name="Delaux P.-M."/>
            <person name="Salse J."/>
            <person name="Berges H."/>
            <person name="Guyot R."/>
            <person name="Gouzy J."/>
            <person name="Peret B."/>
        </authorList>
    </citation>
    <scope>NUCLEOTIDE SEQUENCE [LARGE SCALE GENOMIC DNA]</scope>
    <source>
        <strain evidence="2">cv. Amiga</strain>
    </source>
</reference>
<keyword evidence="2" id="KW-1185">Reference proteome</keyword>
<evidence type="ECO:0000313" key="2">
    <source>
        <dbReference type="Proteomes" id="UP000447434"/>
    </source>
</evidence>
<comment type="caution">
    <text evidence="1">The sequence shown here is derived from an EMBL/GenBank/DDBJ whole genome shotgun (WGS) entry which is preliminary data.</text>
</comment>
<sequence length="49" mass="5516">MVETGVESATFLTSFFPAIATNTNLQFYLFSHIIFLDFGGKPVDHKLHI</sequence>
<dbReference type="Proteomes" id="UP000447434">
    <property type="component" value="Chromosome 3"/>
</dbReference>